<organism evidence="3 4">
    <name type="scientific">Blastochloris viridis</name>
    <name type="common">Rhodopseudomonas viridis</name>
    <dbReference type="NCBI Taxonomy" id="1079"/>
    <lineage>
        <taxon>Bacteria</taxon>
        <taxon>Pseudomonadati</taxon>
        <taxon>Pseudomonadota</taxon>
        <taxon>Alphaproteobacteria</taxon>
        <taxon>Hyphomicrobiales</taxon>
        <taxon>Blastochloridaceae</taxon>
        <taxon>Blastochloris</taxon>
    </lineage>
</organism>
<accession>A0A6N4R9X6</accession>
<gene>
    <name evidence="3" type="ORF">DI628_08335</name>
</gene>
<reference evidence="3 4" key="1">
    <citation type="journal article" date="2017" name="Nat. Commun.">
        <title>In situ click chemistry generation of cyclooxygenase-2 inhibitors.</title>
        <authorList>
            <person name="Bhardwaj A."/>
            <person name="Kaur J."/>
            <person name="Wuest M."/>
            <person name="Wuest F."/>
        </authorList>
    </citation>
    <scope>NUCLEOTIDE SEQUENCE [LARGE SCALE GENOMIC DNA]</scope>
    <source>
        <strain evidence="3">S2_018_000_R2_106</strain>
    </source>
</reference>
<dbReference type="Gene3D" id="3.30.1370.110">
    <property type="match status" value="1"/>
</dbReference>
<dbReference type="AlphaFoldDB" id="A0A6N4R9X6"/>
<feature type="domain" description="Smr" evidence="2">
    <location>
        <begin position="100"/>
        <end position="183"/>
    </location>
</feature>
<dbReference type="SMART" id="SM00463">
    <property type="entry name" value="SMR"/>
    <property type="match status" value="1"/>
</dbReference>
<evidence type="ECO:0000313" key="4">
    <source>
        <dbReference type="Proteomes" id="UP000320948"/>
    </source>
</evidence>
<name>A0A6N4R9X6_BLAVI</name>
<dbReference type="PROSITE" id="PS50828">
    <property type="entry name" value="SMR"/>
    <property type="match status" value="1"/>
</dbReference>
<dbReference type="PANTHER" id="PTHR35562">
    <property type="entry name" value="DNA ENDONUCLEASE SMRA-RELATED"/>
    <property type="match status" value="1"/>
</dbReference>
<dbReference type="SUPFAM" id="SSF160443">
    <property type="entry name" value="SMR domain-like"/>
    <property type="match status" value="1"/>
</dbReference>
<comment type="caution">
    <text evidence="3">The sequence shown here is derived from an EMBL/GenBank/DDBJ whole genome shotgun (WGS) entry which is preliminary data.</text>
</comment>
<dbReference type="Proteomes" id="UP000320948">
    <property type="component" value="Unassembled WGS sequence"/>
</dbReference>
<protein>
    <recommendedName>
        <fullName evidence="2">Smr domain-containing protein</fullName>
    </recommendedName>
</protein>
<dbReference type="Pfam" id="PF01713">
    <property type="entry name" value="Smr"/>
    <property type="match status" value="1"/>
</dbReference>
<dbReference type="InterPro" id="IPR002625">
    <property type="entry name" value="Smr_dom"/>
</dbReference>
<dbReference type="EMBL" id="VAFM01000002">
    <property type="protein sequence ID" value="TKW60884.1"/>
    <property type="molecule type" value="Genomic_DNA"/>
</dbReference>
<dbReference type="InterPro" id="IPR036063">
    <property type="entry name" value="Smr_dom_sf"/>
</dbReference>
<sequence>MTKGKPPHGTDLDWLNEIADIKPLGAKGPATPALPKMPKPSNPDMHELPYKPKIIMGWNDAPAFPILSSTAELISGHAPHMEPGLFKQLGNGKLRPTAILDLHGLGEGDAWLELVDFLHACVEGDHRTVLVIHGKGTGYGPHRNMGVIKFQIATWLASHPKVLAFHTTVQTDGGTGAIYVYLKRPQR</sequence>
<feature type="region of interest" description="Disordered" evidence="1">
    <location>
        <begin position="25"/>
        <end position="46"/>
    </location>
</feature>
<evidence type="ECO:0000259" key="2">
    <source>
        <dbReference type="PROSITE" id="PS50828"/>
    </source>
</evidence>
<dbReference type="PANTHER" id="PTHR35562:SF2">
    <property type="entry name" value="DNA ENDONUCLEASE SMRA-RELATED"/>
    <property type="match status" value="1"/>
</dbReference>
<proteinExistence type="predicted"/>
<evidence type="ECO:0000313" key="3">
    <source>
        <dbReference type="EMBL" id="TKW60884.1"/>
    </source>
</evidence>
<evidence type="ECO:0000256" key="1">
    <source>
        <dbReference type="SAM" id="MobiDB-lite"/>
    </source>
</evidence>